<proteinExistence type="predicted"/>
<dbReference type="Proteomes" id="UP001642720">
    <property type="component" value="Unassembled WGS sequence"/>
</dbReference>
<sequence length="120" mass="13283">MGFEPEEEEDMLEIGFEEGGSIGTLASLNRVLSMPEHIGSRYVQAAADLEVGDNKVSRRPYFDMTMPLGAHMKSVDGGSRFRMDTERCLRMFVLAGLAGEPTRYRSYPEAEEVVADGSQT</sequence>
<dbReference type="GeneID" id="300581977"/>
<comment type="caution">
    <text evidence="1">The sequence shown here is derived from an EMBL/GenBank/DDBJ whole genome shotgun (WGS) entry which is preliminary data.</text>
</comment>
<dbReference type="EMBL" id="PPTA01000027">
    <property type="protein sequence ID" value="TFA97776.1"/>
    <property type="molecule type" value="Genomic_DNA"/>
</dbReference>
<name>A0ABY2GQB4_9HYPO</name>
<accession>A0ABY2GQB4</accession>
<dbReference type="RefSeq" id="XP_073553978.1">
    <property type="nucleotide sequence ID" value="XM_073707527.1"/>
</dbReference>
<organism evidence="1 2">
    <name type="scientific">Trichoderma ghanense</name>
    <dbReference type="NCBI Taxonomy" id="65468"/>
    <lineage>
        <taxon>Eukaryota</taxon>
        <taxon>Fungi</taxon>
        <taxon>Dikarya</taxon>
        <taxon>Ascomycota</taxon>
        <taxon>Pezizomycotina</taxon>
        <taxon>Sordariomycetes</taxon>
        <taxon>Hypocreomycetidae</taxon>
        <taxon>Hypocreales</taxon>
        <taxon>Hypocreaceae</taxon>
        <taxon>Trichoderma</taxon>
    </lineage>
</organism>
<reference evidence="1 2" key="1">
    <citation type="submission" date="2018-01" db="EMBL/GenBank/DDBJ databases">
        <title>Genome characterization of the sugarcane-associated fungus Trichoderma ghanense CCMA-1212 and their application in lignocelulose bioconversion.</title>
        <authorList>
            <person name="Steindorff A.S."/>
            <person name="Mendes T.D."/>
            <person name="Vilela E.S.D."/>
            <person name="Rodrigues D.S."/>
            <person name="Formighieri E.F."/>
            <person name="Melo I.S."/>
            <person name="Favaro L.C.L."/>
        </authorList>
    </citation>
    <scope>NUCLEOTIDE SEQUENCE [LARGE SCALE GENOMIC DNA]</scope>
    <source>
        <strain evidence="1 2">CCMA-1212</strain>
    </source>
</reference>
<keyword evidence="2" id="KW-1185">Reference proteome</keyword>
<protein>
    <submittedName>
        <fullName evidence="1">Uncharacterized protein</fullName>
    </submittedName>
</protein>
<evidence type="ECO:0000313" key="1">
    <source>
        <dbReference type="EMBL" id="TFA97776.1"/>
    </source>
</evidence>
<evidence type="ECO:0000313" key="2">
    <source>
        <dbReference type="Proteomes" id="UP001642720"/>
    </source>
</evidence>
<gene>
    <name evidence="1" type="ORF">CCMA1212_010484</name>
</gene>